<accession>A0A1W1BJP9</accession>
<evidence type="ECO:0000313" key="1">
    <source>
        <dbReference type="EMBL" id="SFV53701.1"/>
    </source>
</evidence>
<reference evidence="1" key="1">
    <citation type="submission" date="2016-10" db="EMBL/GenBank/DDBJ databases">
        <authorList>
            <person name="de Groot N.N."/>
        </authorList>
    </citation>
    <scope>NUCLEOTIDE SEQUENCE</scope>
</reference>
<dbReference type="EMBL" id="FPHM01000011">
    <property type="protein sequence ID" value="SFV53701.1"/>
    <property type="molecule type" value="Genomic_DNA"/>
</dbReference>
<proteinExistence type="predicted"/>
<protein>
    <submittedName>
        <fullName evidence="1">Uncharacterized protein</fullName>
    </submittedName>
</protein>
<name>A0A1W1BJP9_9ZZZZ</name>
<gene>
    <name evidence="1" type="ORF">MNB_SV-13-385</name>
</gene>
<sequence>MTNTIEILQTEIQNYSGLTKSEKNFGLSHLKEWVPENGSLDTLISKYSEKSLDIKPFLQQIELLK</sequence>
<organism evidence="1">
    <name type="scientific">hydrothermal vent metagenome</name>
    <dbReference type="NCBI Taxonomy" id="652676"/>
    <lineage>
        <taxon>unclassified sequences</taxon>
        <taxon>metagenomes</taxon>
        <taxon>ecological metagenomes</taxon>
    </lineage>
</organism>
<dbReference type="AlphaFoldDB" id="A0A1W1BJP9"/>